<evidence type="ECO:0000313" key="4">
    <source>
        <dbReference type="EMBL" id="SMD86551.1"/>
    </source>
</evidence>
<dbReference type="PROSITE" id="PS51664">
    <property type="entry name" value="YCAO"/>
    <property type="match status" value="1"/>
</dbReference>
<evidence type="ECO:0000313" key="6">
    <source>
        <dbReference type="Proteomes" id="UP000464796"/>
    </source>
</evidence>
<keyword evidence="3" id="KW-0614">Plasmid</keyword>
<dbReference type="Proteomes" id="UP000194499">
    <property type="component" value="Unassembled WGS sequence"/>
</dbReference>
<dbReference type="Proteomes" id="UP001174229">
    <property type="component" value="Unassembled WGS sequence"/>
</dbReference>
<evidence type="ECO:0000313" key="5">
    <source>
        <dbReference type="Proteomes" id="UP000194499"/>
    </source>
</evidence>
<protein>
    <submittedName>
        <fullName evidence="3">Bacteriocin biosynthesis protein SagD</fullName>
    </submittedName>
    <submittedName>
        <fullName evidence="4">YcaO-like family protein</fullName>
    </submittedName>
</protein>
<dbReference type="EMBL" id="CP041978">
    <property type="protein sequence ID" value="QHH87596.1"/>
    <property type="molecule type" value="Genomic_DNA"/>
</dbReference>
<dbReference type="AlphaFoldDB" id="A0A6I6YVX8"/>
<accession>A0A6I6YVX8</accession>
<geneLocation type="plasmid" evidence="3 6">
    <name>unnamed1</name>
</geneLocation>
<dbReference type="InterPro" id="IPR003776">
    <property type="entry name" value="YcaO-like_dom"/>
</dbReference>
<reference evidence="4" key="2">
    <citation type="submission" date="2017-04" db="EMBL/GenBank/DDBJ databases">
        <authorList>
            <person name="Afonso C.L."/>
            <person name="Miller P.J."/>
            <person name="Scott M.A."/>
            <person name="Spackman E."/>
            <person name="Goraichik I."/>
            <person name="Dimitrov K.M."/>
            <person name="Suarez D.L."/>
            <person name="Swayne D.E."/>
        </authorList>
    </citation>
    <scope>NUCLEOTIDE SEQUENCE [LARGE SCALE GENOMIC DNA]</scope>
    <source>
        <strain evidence="4">16-00191</strain>
    </source>
</reference>
<sequence>MGMQNALEYIINKNTGIIHHVKNKMDFKLPFPMHIYFAFRNELVDVSEGVKIRGDYSGLGYSYDCPESALISAVGEALERYCSCYLNSEVLIKDSFNSLVKKNVHALNPLSITQPLNEQYQETYHTCKEIDGETIFYWVEAMDEIHNKKILVPANTMYFDVDKEFLLPHIRDSISTGLATGSTRLQAIENAALECIERDAIMITWLNQLTVPLIDSKTIPDETVQYYLNVANEKGFEVFFFEITTDIKVPTYFVLIRNLYNNYPYIQVGAKAHYEPIIALKGALMETLASLNLLADPNLEMAEFSDIKNVKNIRSIKDHMLYYAAGNDKEAFDFLISNSEKPFNNYSKVNNFEELKENLDKMELNLYSYDLTTEDINSLGLYVYRVLMPELAFLEITLPMLGCNRLIDAPNNMGYVPAKTFNKNPHPFP</sequence>
<evidence type="ECO:0000313" key="2">
    <source>
        <dbReference type="EMBL" id="MDK7393962.1"/>
    </source>
</evidence>
<dbReference type="PANTHER" id="PTHR37809">
    <property type="entry name" value="RIBOSOMAL PROTEIN S12 METHYLTHIOTRANSFERASE ACCESSORY FACTOR YCAO"/>
    <property type="match status" value="1"/>
</dbReference>
<proteinExistence type="predicted"/>
<evidence type="ECO:0000259" key="1">
    <source>
        <dbReference type="PROSITE" id="PS51664"/>
    </source>
</evidence>
<gene>
    <name evidence="4" type="ORF">BACERE00191_01633</name>
    <name evidence="3" type="ORF">FPL01_01040</name>
    <name evidence="2" type="ORF">OWO78_21530</name>
</gene>
<dbReference type="Gene3D" id="3.30.1330.230">
    <property type="match status" value="1"/>
</dbReference>
<reference evidence="2" key="4">
    <citation type="submission" date="2022-11" db="EMBL/GenBank/DDBJ databases">
        <title>WGS-based characterization of Bacillus cereus isolated from food &amp; feed additives.</title>
        <authorList>
            <person name="Bogaerts B."/>
            <person name="Fraiture M.-A."/>
            <person name="Roosens N.H.C."/>
            <person name="De Keersmaecker S.C.J."/>
            <person name="Vanneste K."/>
        </authorList>
    </citation>
    <scope>NUCLEOTIDE SEQUENCE</scope>
    <source>
        <strain evidence="2">74.2</strain>
    </source>
</reference>
<dbReference type="GeneID" id="69534786"/>
<dbReference type="PANTHER" id="PTHR37809:SF1">
    <property type="entry name" value="RIBOSOMAL PROTEIN S12 METHYLTHIOTRANSFERASE ACCESSORY FACTOR YCAO"/>
    <property type="match status" value="1"/>
</dbReference>
<dbReference type="Pfam" id="PF02624">
    <property type="entry name" value="YcaO"/>
    <property type="match status" value="1"/>
</dbReference>
<dbReference type="Gene3D" id="3.30.40.250">
    <property type="match status" value="1"/>
</dbReference>
<dbReference type="EMBL" id="JAPNPE010000011">
    <property type="protein sequence ID" value="MDK7393962.1"/>
    <property type="molecule type" value="Genomic_DNA"/>
</dbReference>
<dbReference type="NCBIfam" id="TIGR03604">
    <property type="entry name" value="TOMM_cyclo_SagD"/>
    <property type="match status" value="1"/>
</dbReference>
<name>A0A6I6YVX8_9BACI</name>
<feature type="domain" description="YcaO" evidence="1">
    <location>
        <begin position="58"/>
        <end position="429"/>
    </location>
</feature>
<dbReference type="EMBL" id="FWZB01000033">
    <property type="protein sequence ID" value="SMD86551.1"/>
    <property type="molecule type" value="Genomic_DNA"/>
</dbReference>
<dbReference type="InterPro" id="IPR027624">
    <property type="entry name" value="TOMM_cyclo_SagD"/>
</dbReference>
<reference evidence="5" key="1">
    <citation type="submission" date="2017-04" db="EMBL/GenBank/DDBJ databases">
        <authorList>
            <person name="Criscuolo A."/>
        </authorList>
    </citation>
    <scope>NUCLEOTIDE SEQUENCE [LARGE SCALE GENOMIC DNA]</scope>
</reference>
<evidence type="ECO:0000313" key="3">
    <source>
        <dbReference type="EMBL" id="QHH87596.1"/>
    </source>
</evidence>
<dbReference type="RefSeq" id="WP_046648645.1">
    <property type="nucleotide sequence ID" value="NZ_CP086329.1"/>
</dbReference>
<keyword evidence="6" id="KW-1185">Reference proteome</keyword>
<organism evidence="4 5">
    <name type="scientific">Bacillus pacificus</name>
    <dbReference type="NCBI Taxonomy" id="2026187"/>
    <lineage>
        <taxon>Bacteria</taxon>
        <taxon>Bacillati</taxon>
        <taxon>Bacillota</taxon>
        <taxon>Bacilli</taxon>
        <taxon>Bacillales</taxon>
        <taxon>Bacillaceae</taxon>
        <taxon>Bacillus</taxon>
        <taxon>Bacillus cereus group</taxon>
    </lineage>
</organism>
<dbReference type="Gene3D" id="3.30.160.660">
    <property type="match status" value="1"/>
</dbReference>
<dbReference type="Proteomes" id="UP000464796">
    <property type="component" value="Plasmid unnamed1"/>
</dbReference>
<reference evidence="3 6" key="3">
    <citation type="submission" date="2019-07" db="EMBL/GenBank/DDBJ databases">
        <authorList>
            <person name="Yu W.S."/>
            <person name="Cheong H.-M."/>
            <person name="Choi Y."/>
            <person name="Hwang K.J."/>
            <person name="Jung K."/>
            <person name="Lee S."/>
            <person name="Choi C."/>
        </authorList>
    </citation>
    <scope>NUCLEOTIDE SEQUENCE [LARGE SCALE GENOMIC DNA]</scope>
    <source>
        <strain evidence="3 6">NCCP 15909</strain>
        <plasmid evidence="3 6">unnamed1</plasmid>
    </source>
</reference>